<comment type="caution">
    <text evidence="1">The sequence shown here is derived from an EMBL/GenBank/DDBJ whole genome shotgun (WGS) entry which is preliminary data.</text>
</comment>
<organism evidence="1 2">
    <name type="scientific">Nemania bipapillata</name>
    <dbReference type="NCBI Taxonomy" id="110536"/>
    <lineage>
        <taxon>Eukaryota</taxon>
        <taxon>Fungi</taxon>
        <taxon>Dikarya</taxon>
        <taxon>Ascomycota</taxon>
        <taxon>Pezizomycotina</taxon>
        <taxon>Sordariomycetes</taxon>
        <taxon>Xylariomycetidae</taxon>
        <taxon>Xylariales</taxon>
        <taxon>Xylariaceae</taxon>
        <taxon>Nemania</taxon>
    </lineage>
</organism>
<reference evidence="1" key="1">
    <citation type="submission" date="2022-11" db="EMBL/GenBank/DDBJ databases">
        <title>Genome Sequence of Nemania bipapillata.</title>
        <authorList>
            <person name="Buettner E."/>
        </authorList>
    </citation>
    <scope>NUCLEOTIDE SEQUENCE</scope>
    <source>
        <strain evidence="1">CP14</strain>
    </source>
</reference>
<keyword evidence="2" id="KW-1185">Reference proteome</keyword>
<evidence type="ECO:0000313" key="2">
    <source>
        <dbReference type="Proteomes" id="UP001153334"/>
    </source>
</evidence>
<name>A0ACC2HX76_9PEZI</name>
<protein>
    <submittedName>
        <fullName evidence="1">Uncharacterized protein</fullName>
    </submittedName>
</protein>
<proteinExistence type="predicted"/>
<evidence type="ECO:0000313" key="1">
    <source>
        <dbReference type="EMBL" id="KAJ8107529.1"/>
    </source>
</evidence>
<accession>A0ACC2HX76</accession>
<dbReference type="Proteomes" id="UP001153334">
    <property type="component" value="Unassembled WGS sequence"/>
</dbReference>
<dbReference type="EMBL" id="JAPESX010002504">
    <property type="protein sequence ID" value="KAJ8107529.1"/>
    <property type="molecule type" value="Genomic_DNA"/>
</dbReference>
<gene>
    <name evidence="1" type="ORF">ONZ43_g6707</name>
</gene>
<sequence>MCWLEIKTGTPSGAQSDDPMAGFAALEEEDPFKDIPDLEEKVPSTNGPGRVSDIREDWLVGEEFDVGPEFVRRQHEEEARWRRKCEKWTGKVSRDRNDWRWTIRDIVMQNH</sequence>